<protein>
    <submittedName>
        <fullName evidence="1">Uncharacterized protein</fullName>
    </submittedName>
</protein>
<gene>
    <name evidence="1" type="ORF">JCM19300_1219</name>
</gene>
<dbReference type="AlphaFoldDB" id="A0A090W6P2"/>
<dbReference type="Proteomes" id="UP000029644">
    <property type="component" value="Unassembled WGS sequence"/>
</dbReference>
<name>A0A090W6P2_9FLAO</name>
<evidence type="ECO:0000313" key="1">
    <source>
        <dbReference type="EMBL" id="GAL63197.1"/>
    </source>
</evidence>
<comment type="caution">
    <text evidence="1">The sequence shown here is derived from an EMBL/GenBank/DDBJ whole genome shotgun (WGS) entry which is preliminary data.</text>
</comment>
<organism evidence="1 2">
    <name type="scientific">Algibacter lectus</name>
    <dbReference type="NCBI Taxonomy" id="221126"/>
    <lineage>
        <taxon>Bacteria</taxon>
        <taxon>Pseudomonadati</taxon>
        <taxon>Bacteroidota</taxon>
        <taxon>Flavobacteriia</taxon>
        <taxon>Flavobacteriales</taxon>
        <taxon>Flavobacteriaceae</taxon>
        <taxon>Algibacter</taxon>
    </lineage>
</organism>
<proteinExistence type="predicted"/>
<dbReference type="RefSeq" id="WP_262480596.1">
    <property type="nucleotide sequence ID" value="NZ_BBNQ01000010.1"/>
</dbReference>
<dbReference type="EMBL" id="BBNQ01000010">
    <property type="protein sequence ID" value="GAL63197.1"/>
    <property type="molecule type" value="Genomic_DNA"/>
</dbReference>
<reference evidence="1 2" key="1">
    <citation type="journal article" date="2014" name="Genome Announc.">
        <title>Draft Genome Sequences of Marine Flavobacterium Algibacter lectus Strains SS8 and NR4.</title>
        <authorList>
            <person name="Takatani N."/>
            <person name="Nakanishi M."/>
            <person name="Meirelles P."/>
            <person name="Mino S."/>
            <person name="Suda W."/>
            <person name="Oshima K."/>
            <person name="Hattori M."/>
            <person name="Ohkuma M."/>
            <person name="Hosokawa M."/>
            <person name="Miyashita K."/>
            <person name="Thompson F.L."/>
            <person name="Niwa A."/>
            <person name="Sawabe T."/>
            <person name="Sawabe T."/>
        </authorList>
    </citation>
    <scope>NUCLEOTIDE SEQUENCE [LARGE SCALE GENOMIC DNA]</scope>
    <source>
        <strain evidence="1 2">JCM 19300</strain>
    </source>
</reference>
<evidence type="ECO:0000313" key="2">
    <source>
        <dbReference type="Proteomes" id="UP000029644"/>
    </source>
</evidence>
<accession>A0A090W6P2</accession>
<sequence length="43" mass="5080">MTENILNAPFKADNIAMQESVNVPRLLHQWSPDEINMKRHSFR</sequence>